<organism evidence="1 2">
    <name type="scientific">Gordonia pseudamarae</name>
    <dbReference type="NCBI Taxonomy" id="2831662"/>
    <lineage>
        <taxon>Bacteria</taxon>
        <taxon>Bacillati</taxon>
        <taxon>Actinomycetota</taxon>
        <taxon>Actinomycetes</taxon>
        <taxon>Mycobacteriales</taxon>
        <taxon>Gordoniaceae</taxon>
        <taxon>Gordonia</taxon>
    </lineage>
</organism>
<accession>A0ABX6IMC0</accession>
<dbReference type="SUPFAM" id="SSF55729">
    <property type="entry name" value="Acyl-CoA N-acyltransferases (Nat)"/>
    <property type="match status" value="1"/>
</dbReference>
<proteinExistence type="predicted"/>
<gene>
    <name evidence="1" type="ORF">GII31_16725</name>
</gene>
<evidence type="ECO:0008006" key="3">
    <source>
        <dbReference type="Google" id="ProtNLM"/>
    </source>
</evidence>
<dbReference type="RefSeq" id="WP_213244532.1">
    <property type="nucleotide sequence ID" value="NZ_CP045806.1"/>
</dbReference>
<dbReference type="EMBL" id="CP045809">
    <property type="protein sequence ID" value="QHN36266.1"/>
    <property type="molecule type" value="Genomic_DNA"/>
</dbReference>
<protein>
    <recommendedName>
        <fullName evidence="3">GNAT family N-acetyltransferase</fullName>
    </recommendedName>
</protein>
<dbReference type="Proteomes" id="UP001059836">
    <property type="component" value="Chromosome"/>
</dbReference>
<reference evidence="1" key="1">
    <citation type="journal article" date="2021" name="Nat. Microbiol.">
        <title>Cocultivation of an ultrasmall environmental parasitic bacterium with lytic ability against bacteria associated with wastewater foams.</title>
        <authorList>
            <person name="Batinovic S."/>
            <person name="Rose J.J.A."/>
            <person name="Ratcliffe J."/>
            <person name="Seviour R.J."/>
            <person name="Petrovski S."/>
        </authorList>
    </citation>
    <scope>NUCLEOTIDE SEQUENCE</scope>
    <source>
        <strain evidence="1">CON9</strain>
    </source>
</reference>
<keyword evidence="2" id="KW-1185">Reference proteome</keyword>
<dbReference type="InterPro" id="IPR016181">
    <property type="entry name" value="Acyl_CoA_acyltransferase"/>
</dbReference>
<name>A0ABX6IMC0_9ACTN</name>
<evidence type="ECO:0000313" key="1">
    <source>
        <dbReference type="EMBL" id="QHN36266.1"/>
    </source>
</evidence>
<dbReference type="Gene3D" id="3.40.630.30">
    <property type="match status" value="1"/>
</dbReference>
<evidence type="ECO:0000313" key="2">
    <source>
        <dbReference type="Proteomes" id="UP001059836"/>
    </source>
</evidence>
<sequence length="226" mass="24176">MKPTGRGPMVIGGHDREVSCRMLGPGDREQVVDLVSAAYLELPVYRWLFGDALSYESARWLADIRCGVLESGDAFGAFDASGVLVGVVLLRVPGRSPAPASEEQVAYTKAFVTAHPDFAQRYAAMRDADAAVWSNPEAIDVSLAIVSPNTRNTGVLSALVLEVGDLAEARGESVVLRTNDPALADMYRRKWSLADRGAHAHVAGLTVWTFEVVAADIPAIKAGLRA</sequence>